<dbReference type="EMBL" id="RHFF01000038">
    <property type="protein sequence ID" value="TGD36389.1"/>
    <property type="molecule type" value="Genomic_DNA"/>
</dbReference>
<dbReference type="PROSITE" id="PS00217">
    <property type="entry name" value="SUGAR_TRANSPORT_2"/>
    <property type="match status" value="1"/>
</dbReference>
<dbReference type="PROSITE" id="PS50850">
    <property type="entry name" value="MFS"/>
    <property type="match status" value="1"/>
</dbReference>
<dbReference type="SUPFAM" id="SSF103473">
    <property type="entry name" value="MFS general substrate transporter"/>
    <property type="match status" value="1"/>
</dbReference>
<evidence type="ECO:0000256" key="3">
    <source>
        <dbReference type="ARBA" id="ARBA00022989"/>
    </source>
</evidence>
<organism evidence="8 9">
    <name type="scientific">Brevibacterium aurantiacum</name>
    <dbReference type="NCBI Taxonomy" id="273384"/>
    <lineage>
        <taxon>Bacteria</taxon>
        <taxon>Bacillati</taxon>
        <taxon>Actinomycetota</taxon>
        <taxon>Actinomycetes</taxon>
        <taxon>Micrococcales</taxon>
        <taxon>Brevibacteriaceae</taxon>
        <taxon>Brevibacterium</taxon>
    </lineage>
</organism>
<sequence length="422" mass="43333">MAICGGAIAFDGYDLVVYGATLSSLREEWNLDPATAGLLGSVPLIGMLLGAMLVGSAAARFGRRTMFLATVAFFSALMAITAAASGPELFALLRFFAGLGLGGVMPLAAALTTEFAPPGRRNLSYVIMQSGYPVGGVVASVLAMALLPVTDWRIMYLLGALPLILILPFAWRLLPESEEYLDARRGGSAAVATRKDRSGDGPASGVRTASEDSESTPSDARSTGRSPVLAGIAALFAPGYKSATVLFWTMSFCSLLFVYGINTWLPTLMLDAGYALSSSLRFLLAFNAGAIVGGIAGGWAADRWTPKRVVVVSFVLGAAAVLGFTSVPAEALLLVLAAIAGYGAVGTQTLINGWVTRSYPPHARTTGIGWSLGVGRLGGITGPTVTGLIVAATGAGAGAFWLFAAVGVIGAALASGVRVKQN</sequence>
<evidence type="ECO:0000256" key="4">
    <source>
        <dbReference type="ARBA" id="ARBA00023136"/>
    </source>
</evidence>
<comment type="caution">
    <text evidence="8">The sequence shown here is derived from an EMBL/GenBank/DDBJ whole genome shotgun (WGS) entry which is preliminary data.</text>
</comment>
<gene>
    <name evidence="8" type="ORF">EB834_19940</name>
</gene>
<proteinExistence type="predicted"/>
<feature type="transmembrane region" description="Helical" evidence="6">
    <location>
        <begin position="34"/>
        <end position="54"/>
    </location>
</feature>
<evidence type="ECO:0000259" key="7">
    <source>
        <dbReference type="PROSITE" id="PS50850"/>
    </source>
</evidence>
<feature type="transmembrane region" description="Helical" evidence="6">
    <location>
        <begin position="331"/>
        <end position="355"/>
    </location>
</feature>
<dbReference type="Pfam" id="PF07690">
    <property type="entry name" value="MFS_1"/>
    <property type="match status" value="1"/>
</dbReference>
<dbReference type="GO" id="GO:0046943">
    <property type="term" value="F:carboxylic acid transmembrane transporter activity"/>
    <property type="evidence" value="ECO:0007669"/>
    <property type="project" value="TreeGrafter"/>
</dbReference>
<dbReference type="AlphaFoldDB" id="A0A4Z0KD17"/>
<evidence type="ECO:0000256" key="2">
    <source>
        <dbReference type="ARBA" id="ARBA00022692"/>
    </source>
</evidence>
<feature type="transmembrane region" description="Helical" evidence="6">
    <location>
        <begin position="91"/>
        <end position="111"/>
    </location>
</feature>
<reference evidence="8 9" key="1">
    <citation type="submission" date="2018-10" db="EMBL/GenBank/DDBJ databases">
        <title>Brevibacterium genomes from Austrain hard cheese rinds.</title>
        <authorList>
            <person name="Anast J.M."/>
            <person name="Dzieciol M."/>
            <person name="Schultz D.L."/>
            <person name="Mann E."/>
            <person name="Wagner M."/>
            <person name="Schmitz-Esser S."/>
        </authorList>
    </citation>
    <scope>NUCLEOTIDE SEQUENCE [LARGE SCALE GENOMIC DNA]</scope>
    <source>
        <strain evidence="8 9">L261</strain>
    </source>
</reference>
<dbReference type="PANTHER" id="PTHR23508:SF10">
    <property type="entry name" value="CARBOXYLIC ACID TRANSPORTER PROTEIN HOMOLOG"/>
    <property type="match status" value="1"/>
</dbReference>
<feature type="transmembrane region" description="Helical" evidence="6">
    <location>
        <begin position="398"/>
        <end position="417"/>
    </location>
</feature>
<keyword evidence="4 6" id="KW-0472">Membrane</keyword>
<protein>
    <submittedName>
        <fullName evidence="8">MFS transporter</fullName>
    </submittedName>
</protein>
<dbReference type="InterPro" id="IPR036259">
    <property type="entry name" value="MFS_trans_sf"/>
</dbReference>
<feature type="transmembrane region" description="Helical" evidence="6">
    <location>
        <begin position="66"/>
        <end position="85"/>
    </location>
</feature>
<evidence type="ECO:0000256" key="6">
    <source>
        <dbReference type="SAM" id="Phobius"/>
    </source>
</evidence>
<evidence type="ECO:0000313" key="8">
    <source>
        <dbReference type="EMBL" id="TGD36389.1"/>
    </source>
</evidence>
<dbReference type="InterPro" id="IPR005829">
    <property type="entry name" value="Sugar_transporter_CS"/>
</dbReference>
<feature type="transmembrane region" description="Helical" evidence="6">
    <location>
        <begin position="154"/>
        <end position="174"/>
    </location>
</feature>
<dbReference type="Proteomes" id="UP000297736">
    <property type="component" value="Unassembled WGS sequence"/>
</dbReference>
<dbReference type="Gene3D" id="1.20.1250.20">
    <property type="entry name" value="MFS general substrate transporter like domains"/>
    <property type="match status" value="1"/>
</dbReference>
<comment type="subcellular location">
    <subcellularLocation>
        <location evidence="1">Cell membrane</location>
        <topology evidence="1">Multi-pass membrane protein</topology>
    </subcellularLocation>
</comment>
<feature type="transmembrane region" description="Helical" evidence="6">
    <location>
        <begin position="245"/>
        <end position="262"/>
    </location>
</feature>
<accession>A0A4Z0KD17</accession>
<name>A0A4Z0KD17_BREAU</name>
<dbReference type="PANTHER" id="PTHR23508">
    <property type="entry name" value="CARBOXYLIC ACID TRANSPORTER PROTEIN HOMOLOG"/>
    <property type="match status" value="1"/>
</dbReference>
<feature type="compositionally biased region" description="Polar residues" evidence="5">
    <location>
        <begin position="215"/>
        <end position="224"/>
    </location>
</feature>
<dbReference type="GO" id="GO:0005886">
    <property type="term" value="C:plasma membrane"/>
    <property type="evidence" value="ECO:0007669"/>
    <property type="project" value="UniProtKB-SubCell"/>
</dbReference>
<feature type="domain" description="Major facilitator superfamily (MFS) profile" evidence="7">
    <location>
        <begin position="1"/>
        <end position="422"/>
    </location>
</feature>
<keyword evidence="2 6" id="KW-0812">Transmembrane</keyword>
<evidence type="ECO:0000256" key="1">
    <source>
        <dbReference type="ARBA" id="ARBA00004651"/>
    </source>
</evidence>
<feature type="transmembrane region" description="Helical" evidence="6">
    <location>
        <begin position="367"/>
        <end position="392"/>
    </location>
</feature>
<evidence type="ECO:0000256" key="5">
    <source>
        <dbReference type="SAM" id="MobiDB-lite"/>
    </source>
</evidence>
<evidence type="ECO:0000313" key="9">
    <source>
        <dbReference type="Proteomes" id="UP000297736"/>
    </source>
</evidence>
<feature type="transmembrane region" description="Helical" evidence="6">
    <location>
        <begin position="123"/>
        <end position="148"/>
    </location>
</feature>
<feature type="transmembrane region" description="Helical" evidence="6">
    <location>
        <begin position="308"/>
        <end position="325"/>
    </location>
</feature>
<dbReference type="CDD" id="cd17365">
    <property type="entry name" value="MFS_PcaK_like"/>
    <property type="match status" value="1"/>
</dbReference>
<dbReference type="InterPro" id="IPR011701">
    <property type="entry name" value="MFS"/>
</dbReference>
<feature type="transmembrane region" description="Helical" evidence="6">
    <location>
        <begin position="282"/>
        <end position="301"/>
    </location>
</feature>
<keyword evidence="3 6" id="KW-1133">Transmembrane helix</keyword>
<feature type="region of interest" description="Disordered" evidence="5">
    <location>
        <begin position="191"/>
        <end position="224"/>
    </location>
</feature>
<dbReference type="InterPro" id="IPR020846">
    <property type="entry name" value="MFS_dom"/>
</dbReference>